<comment type="caution">
    <text evidence="7">The sequence shown here is derived from an EMBL/GenBank/DDBJ whole genome shotgun (WGS) entry which is preliminary data.</text>
</comment>
<comment type="subcellular location">
    <subcellularLocation>
        <location evidence="1">Nucleus</location>
    </subcellularLocation>
</comment>
<keyword evidence="4" id="KW-0804">Transcription</keyword>
<evidence type="ECO:0000313" key="8">
    <source>
        <dbReference type="Proteomes" id="UP001516400"/>
    </source>
</evidence>
<keyword evidence="3" id="KW-0805">Transcription regulation</keyword>
<keyword evidence="2" id="KW-0678">Repressor</keyword>
<keyword evidence="8" id="KW-1185">Reference proteome</keyword>
<dbReference type="PANTHER" id="PTHR35346">
    <property type="entry name" value="BEN DOMAIN-CONTAINING PROTEIN 6"/>
    <property type="match status" value="1"/>
</dbReference>
<evidence type="ECO:0000259" key="6">
    <source>
        <dbReference type="PROSITE" id="PS51457"/>
    </source>
</evidence>
<protein>
    <recommendedName>
        <fullName evidence="6">BEN domain-containing protein</fullName>
    </recommendedName>
</protein>
<dbReference type="Pfam" id="PF10523">
    <property type="entry name" value="BEN"/>
    <property type="match status" value="1"/>
</dbReference>
<keyword evidence="5" id="KW-0539">Nucleus</keyword>
<name>A0ABD2N5S8_9CUCU</name>
<dbReference type="Proteomes" id="UP001516400">
    <property type="component" value="Unassembled WGS sequence"/>
</dbReference>
<dbReference type="EMBL" id="JABFTP020000062">
    <property type="protein sequence ID" value="KAL3273671.1"/>
    <property type="molecule type" value="Genomic_DNA"/>
</dbReference>
<evidence type="ECO:0000256" key="3">
    <source>
        <dbReference type="ARBA" id="ARBA00023015"/>
    </source>
</evidence>
<dbReference type="GO" id="GO:0010468">
    <property type="term" value="P:regulation of gene expression"/>
    <property type="evidence" value="ECO:0007669"/>
    <property type="project" value="UniProtKB-ARBA"/>
</dbReference>
<dbReference type="InterPro" id="IPR037496">
    <property type="entry name" value="BEND6-like"/>
</dbReference>
<evidence type="ECO:0000256" key="4">
    <source>
        <dbReference type="ARBA" id="ARBA00023163"/>
    </source>
</evidence>
<dbReference type="GO" id="GO:0005634">
    <property type="term" value="C:nucleus"/>
    <property type="evidence" value="ECO:0007669"/>
    <property type="project" value="UniProtKB-SubCell"/>
</dbReference>
<gene>
    <name evidence="7" type="ORF">HHI36_015101</name>
</gene>
<dbReference type="InterPro" id="IPR018379">
    <property type="entry name" value="BEN_domain"/>
</dbReference>
<evidence type="ECO:0000256" key="5">
    <source>
        <dbReference type="ARBA" id="ARBA00023242"/>
    </source>
</evidence>
<dbReference type="SMART" id="SM01025">
    <property type="entry name" value="BEN"/>
    <property type="match status" value="1"/>
</dbReference>
<dbReference type="PANTHER" id="PTHR35346:SF1">
    <property type="entry name" value="BEN DOMAIN-CONTAINING PROTEIN 6"/>
    <property type="match status" value="1"/>
</dbReference>
<accession>A0ABD2N5S8</accession>
<dbReference type="Gene3D" id="1.10.10.2590">
    <property type="entry name" value="BEN domain"/>
    <property type="match status" value="1"/>
</dbReference>
<evidence type="ECO:0000313" key="7">
    <source>
        <dbReference type="EMBL" id="KAL3273671.1"/>
    </source>
</evidence>
<dbReference type="AlphaFoldDB" id="A0ABD2N5S8"/>
<sequence>MPSKHSLHGPSCSTEESCSNAVISNEQCLDLSMNNYWIILYLPFKNPEFRIIHGNKLENSRREELTKGSEVSFIENSCQIYAYVVYTSDDKNDLYENLKRYTQEFREEFAANILNIMSGRGHNIRDVTIPAPSVEYPQKHIIKVTDKETQTDLEDPTPICDIDIYQKYQELQAENKRLTELLAEFKDLIMSFGFEPTIFQPTRGTNCLDNILINFKNFRGYNSCVVNSGLSDHEAVDIVVDSNQIFQYKTKLGEVLTNCDNIENVIAENGKICLGSGGTHLSASIYNKIKWDSHTNATRRLLMALFPRDILATHSLTGKPSPAFIGSNKEIKEKLDETVISDIIDIVSTKCGVTESMVRSAITTKCADENKMFKKRKKQAKDEAVVDDIKRRRI</sequence>
<dbReference type="PROSITE" id="PS51457">
    <property type="entry name" value="BEN"/>
    <property type="match status" value="1"/>
</dbReference>
<proteinExistence type="predicted"/>
<organism evidence="7 8">
    <name type="scientific">Cryptolaemus montrouzieri</name>
    <dbReference type="NCBI Taxonomy" id="559131"/>
    <lineage>
        <taxon>Eukaryota</taxon>
        <taxon>Metazoa</taxon>
        <taxon>Ecdysozoa</taxon>
        <taxon>Arthropoda</taxon>
        <taxon>Hexapoda</taxon>
        <taxon>Insecta</taxon>
        <taxon>Pterygota</taxon>
        <taxon>Neoptera</taxon>
        <taxon>Endopterygota</taxon>
        <taxon>Coleoptera</taxon>
        <taxon>Polyphaga</taxon>
        <taxon>Cucujiformia</taxon>
        <taxon>Coccinelloidea</taxon>
        <taxon>Coccinellidae</taxon>
        <taxon>Scymninae</taxon>
        <taxon>Scymnini</taxon>
        <taxon>Cryptolaemus</taxon>
    </lineage>
</organism>
<feature type="domain" description="BEN" evidence="6">
    <location>
        <begin position="275"/>
        <end position="373"/>
    </location>
</feature>
<evidence type="ECO:0000256" key="2">
    <source>
        <dbReference type="ARBA" id="ARBA00022491"/>
    </source>
</evidence>
<reference evidence="7 8" key="1">
    <citation type="journal article" date="2021" name="BMC Biol.">
        <title>Horizontally acquired antibacterial genes associated with adaptive radiation of ladybird beetles.</title>
        <authorList>
            <person name="Li H.S."/>
            <person name="Tang X.F."/>
            <person name="Huang Y.H."/>
            <person name="Xu Z.Y."/>
            <person name="Chen M.L."/>
            <person name="Du X.Y."/>
            <person name="Qiu B.Y."/>
            <person name="Chen P.T."/>
            <person name="Zhang W."/>
            <person name="Slipinski A."/>
            <person name="Escalona H.E."/>
            <person name="Waterhouse R.M."/>
            <person name="Zwick A."/>
            <person name="Pang H."/>
        </authorList>
    </citation>
    <scope>NUCLEOTIDE SEQUENCE [LARGE SCALE GENOMIC DNA]</scope>
    <source>
        <strain evidence="7">SYSU2018</strain>
    </source>
</reference>
<evidence type="ECO:0000256" key="1">
    <source>
        <dbReference type="ARBA" id="ARBA00004123"/>
    </source>
</evidence>